<evidence type="ECO:0000313" key="5">
    <source>
        <dbReference type="EMBL" id="WKA10174.1"/>
    </source>
</evidence>
<proteinExistence type="predicted"/>
<dbReference type="Gene3D" id="1.10.1200.270">
    <property type="entry name" value="Methyltransferase, alpha-helical capping domain"/>
    <property type="match status" value="2"/>
</dbReference>
<dbReference type="Pfam" id="PF03492">
    <property type="entry name" value="Methyltransf_7"/>
    <property type="match status" value="2"/>
</dbReference>
<evidence type="ECO:0000256" key="4">
    <source>
        <dbReference type="ARBA" id="ARBA00022842"/>
    </source>
</evidence>
<reference evidence="5 6" key="1">
    <citation type="journal article" date="2023" name="Hortic Res">
        <title>The complete reference genome for grapevine (Vitis vinifera L.) genetics and breeding.</title>
        <authorList>
            <person name="Shi X."/>
            <person name="Cao S."/>
            <person name="Wang X."/>
            <person name="Huang S."/>
            <person name="Wang Y."/>
            <person name="Liu Z."/>
            <person name="Liu W."/>
            <person name="Leng X."/>
            <person name="Peng Y."/>
            <person name="Wang N."/>
            <person name="Wang Y."/>
            <person name="Ma Z."/>
            <person name="Xu X."/>
            <person name="Zhang F."/>
            <person name="Xue H."/>
            <person name="Zhong H."/>
            <person name="Wang Y."/>
            <person name="Zhang K."/>
            <person name="Velt A."/>
            <person name="Avia K."/>
            <person name="Holtgrawe D."/>
            <person name="Grimplet J."/>
            <person name="Matus J.T."/>
            <person name="Ware D."/>
            <person name="Wu X."/>
            <person name="Wang H."/>
            <person name="Liu C."/>
            <person name="Fang Y."/>
            <person name="Rustenholz C."/>
            <person name="Cheng Z."/>
            <person name="Xiao H."/>
            <person name="Zhou Y."/>
        </authorList>
    </citation>
    <scope>NUCLEOTIDE SEQUENCE [LARGE SCALE GENOMIC DNA]</scope>
    <source>
        <strain evidence="6">cv. Pinot noir / PN40024</strain>
        <tissue evidence="5">Leaf</tissue>
    </source>
</reference>
<dbReference type="Proteomes" id="UP001227230">
    <property type="component" value="Chromosome 18"/>
</dbReference>
<evidence type="ECO:0000256" key="2">
    <source>
        <dbReference type="ARBA" id="ARBA00022679"/>
    </source>
</evidence>
<sequence length="727" mass="80410">MEVMQVLHMNKGAGETSYATNSTVQSNIISTAKPVTEEAILDIFNNVLPESVGIADLGCSSGPNTLLVVSEILDVIYAKWQQLGRPCSPEFRVYLNDLIGNDFNNVFGSLPAFYNKLKEEKGSEFGPCFISGVPGSFYGRVFPSKSLHFVHSSSSLHWLSQVPPGLESKDGRGSWNKGKIYISKTSPDCVLEAYSSQFQKDWSVFLKSRAEEIVGGGRMVLSFMGRRSTDPRSKESCYQWELLARALMSMVSEGLIEEKKVDSFDAPYYAPSPEEVKFGIYKEGSFILDRLEMFEIDWDGGDGDNYDATPTSSTLSNGARVAKTIRVVVESMLASHFGGDVMDGLFQRAWRETEVMQTLHMNAGSGETSYAKNSSVQSNIISTAKPVTEEAILDIFNNVLPESVGIADLGCSSGPNALLVVSEILDVIYAKWQQLGRPCSPEFRVYLNDLIGNDFNNVFGSLPAFYNRLKEEKGSEFGPCFISGVPGSFYGRVFPSKSLHFVHSSSSLHWLSQVPPGLESKDGRGSWNKGKIYISKTSPDCVLEAYSSQFQKDWSVFLKSRAEEIVGGGRMVLSFMGRRSTDPRSKESCYQWELIARALMSMVSEGLIEEKKVDSFDAPYYAPSPEEVKFGIYKEGSFILDRLEMFEIDWDGGDGDNYDATPTSSTLSNGARVAKTIRAVVESMLASHFGGDVMDGLFQRYGEMVGDHLAKTRAKYINLVISLVRKV</sequence>
<dbReference type="InterPro" id="IPR029063">
    <property type="entry name" value="SAM-dependent_MTases_sf"/>
</dbReference>
<keyword evidence="6" id="KW-1185">Reference proteome</keyword>
<dbReference type="Gene3D" id="3.40.50.150">
    <property type="entry name" value="Vaccinia Virus protein VP39"/>
    <property type="match status" value="2"/>
</dbReference>
<name>A0ABY9DQY8_VITVI</name>
<accession>A0ABY9DQY8</accession>
<protein>
    <recommendedName>
        <fullName evidence="7">Jasmonate O-methyltransferase</fullName>
    </recommendedName>
</protein>
<dbReference type="InterPro" id="IPR042086">
    <property type="entry name" value="MeTrfase_capping"/>
</dbReference>
<organism evidence="5 6">
    <name type="scientific">Vitis vinifera</name>
    <name type="common">Grape</name>
    <dbReference type="NCBI Taxonomy" id="29760"/>
    <lineage>
        <taxon>Eukaryota</taxon>
        <taxon>Viridiplantae</taxon>
        <taxon>Streptophyta</taxon>
        <taxon>Embryophyta</taxon>
        <taxon>Tracheophyta</taxon>
        <taxon>Spermatophyta</taxon>
        <taxon>Magnoliopsida</taxon>
        <taxon>eudicotyledons</taxon>
        <taxon>Gunneridae</taxon>
        <taxon>Pentapetalae</taxon>
        <taxon>rosids</taxon>
        <taxon>Vitales</taxon>
        <taxon>Vitaceae</taxon>
        <taxon>Viteae</taxon>
        <taxon>Vitis</taxon>
    </lineage>
</organism>
<evidence type="ECO:0000256" key="3">
    <source>
        <dbReference type="ARBA" id="ARBA00022723"/>
    </source>
</evidence>
<keyword evidence="3" id="KW-0479">Metal-binding</keyword>
<gene>
    <name evidence="5" type="ORF">VitviT2T_027760</name>
</gene>
<evidence type="ECO:0000256" key="1">
    <source>
        <dbReference type="ARBA" id="ARBA00022603"/>
    </source>
</evidence>
<keyword evidence="1" id="KW-0489">Methyltransferase</keyword>
<dbReference type="PANTHER" id="PTHR31009">
    <property type="entry name" value="S-ADENOSYL-L-METHIONINE:CARBOXYL METHYLTRANSFERASE FAMILY PROTEIN"/>
    <property type="match status" value="1"/>
</dbReference>
<keyword evidence="2" id="KW-0808">Transferase</keyword>
<evidence type="ECO:0008006" key="7">
    <source>
        <dbReference type="Google" id="ProtNLM"/>
    </source>
</evidence>
<evidence type="ECO:0000313" key="6">
    <source>
        <dbReference type="Proteomes" id="UP001227230"/>
    </source>
</evidence>
<dbReference type="SUPFAM" id="SSF53335">
    <property type="entry name" value="S-adenosyl-L-methionine-dependent methyltransferases"/>
    <property type="match status" value="2"/>
</dbReference>
<keyword evidence="4" id="KW-0460">Magnesium</keyword>
<dbReference type="InterPro" id="IPR005299">
    <property type="entry name" value="MeTrfase_7"/>
</dbReference>
<dbReference type="EMBL" id="CP126665">
    <property type="protein sequence ID" value="WKA10174.1"/>
    <property type="molecule type" value="Genomic_DNA"/>
</dbReference>